<evidence type="ECO:0000313" key="1">
    <source>
        <dbReference type="EMBL" id="MCP1102583.1"/>
    </source>
</evidence>
<dbReference type="InterPro" id="IPR027417">
    <property type="entry name" value="P-loop_NTPase"/>
</dbReference>
<gene>
    <name evidence="1" type="ORF">NK125_09170</name>
</gene>
<organism evidence="1 2">
    <name type="scientific">Aequitasia blattaphilus</name>
    <dbReference type="NCBI Taxonomy" id="2949332"/>
    <lineage>
        <taxon>Bacteria</taxon>
        <taxon>Bacillati</taxon>
        <taxon>Bacillota</taxon>
        <taxon>Clostridia</taxon>
        <taxon>Lachnospirales</taxon>
        <taxon>Lachnospiraceae</taxon>
        <taxon>Aequitasia</taxon>
    </lineage>
</organism>
<dbReference type="Gene3D" id="3.40.50.300">
    <property type="entry name" value="P-loop containing nucleotide triphosphate hydrolases"/>
    <property type="match status" value="1"/>
</dbReference>
<dbReference type="EMBL" id="JAMZFW010000012">
    <property type="protein sequence ID" value="MCP1102583.1"/>
    <property type="molecule type" value="Genomic_DNA"/>
</dbReference>
<accession>A0ABT1E9S3</accession>
<keyword evidence="2" id="KW-1185">Reference proteome</keyword>
<protein>
    <submittedName>
        <fullName evidence="1">PBSX family phage terminase large subunit</fullName>
    </submittedName>
</protein>
<dbReference type="Gene3D" id="3.30.420.280">
    <property type="match status" value="1"/>
</dbReference>
<dbReference type="RefSeq" id="WP_262066368.1">
    <property type="nucleotide sequence ID" value="NZ_JAMXOD010000012.1"/>
</dbReference>
<sequence length="431" mass="49447">MIAFSAKQQENIRQSIKGITFELNEGTPRSGKTTADIFKMAAIYLRSPDQNHLVTAYNQEQAYRMFMDGDGFGLVHIFSGCADIKHDEHGDHLLIHAPNGEKKIYYKGGGKVNSVGAVTGMSLGTVTFLEFNLLHPDFINECFRRTFAAKQRYHLGEQNPPAPNHPNLELLKRFEDARTYRFRHWRPHDNPILTPERKAELKAELSASEYLLDRDWYGKRRMPEGVIYAMFSEKKHLTRSIKGNVIETFFTADGGQGDATTCAYWVVTYSIEDGGYLLYRLANYYHSGTETGNVKAMSIYAKEIKIFIEWCKERWSDFPHWNNFFVDPACKSLREELHLLGIMTDKADNNSSDKISSNGLKIEVGIERVQNALTKGVLFLYDIEDTYDHYNLIKEMGMYVRTANGIPVDKNNHACDELRYGVNYFTKTYLV</sequence>
<name>A0ABT1E9S3_9FIRM</name>
<dbReference type="InterPro" id="IPR006437">
    <property type="entry name" value="Phage_terminase_lsu"/>
</dbReference>
<dbReference type="NCBIfam" id="TIGR01547">
    <property type="entry name" value="phage_term_2"/>
    <property type="match status" value="1"/>
</dbReference>
<evidence type="ECO:0000313" key="2">
    <source>
        <dbReference type="Proteomes" id="UP001523566"/>
    </source>
</evidence>
<dbReference type="Proteomes" id="UP001523566">
    <property type="component" value="Unassembled WGS sequence"/>
</dbReference>
<comment type="caution">
    <text evidence="1">The sequence shown here is derived from an EMBL/GenBank/DDBJ whole genome shotgun (WGS) entry which is preliminary data.</text>
</comment>
<proteinExistence type="predicted"/>
<reference evidence="1 2" key="1">
    <citation type="journal article" date="2022" name="Genome Biol. Evol.">
        <title>Host diet, physiology and behaviors set the stage for Lachnospiraceae cladogenesis.</title>
        <authorList>
            <person name="Vera-Ponce De Leon A."/>
            <person name="Schneider M."/>
            <person name="Jahnes B.C."/>
            <person name="Sadowski V."/>
            <person name="Camuy-Velez L.A."/>
            <person name="Duan J."/>
            <person name="Sabree Z.L."/>
        </authorList>
    </citation>
    <scope>NUCLEOTIDE SEQUENCE [LARGE SCALE GENOMIC DNA]</scope>
    <source>
        <strain evidence="1 2">PAL113</strain>
    </source>
</reference>